<evidence type="ECO:0000256" key="7">
    <source>
        <dbReference type="PROSITE-ProRule" id="PRU00423"/>
    </source>
</evidence>
<dbReference type="GO" id="GO:0009401">
    <property type="term" value="P:phosphoenolpyruvate-dependent sugar phosphotransferase system"/>
    <property type="evidence" value="ECO:0007669"/>
    <property type="project" value="UniProtKB-KW"/>
</dbReference>
<evidence type="ECO:0000256" key="1">
    <source>
        <dbReference type="ARBA" id="ARBA00022448"/>
    </source>
</evidence>
<sequence>MKKITIMLVCGGGASSGFLAQSMRKSAHNKSIEAEVFARSETEINHYIDEIDVLLIGPHLSYLEEDILERVKGKNIKVSVIDNFVYSTLNGDKAIEAVLTLLGD</sequence>
<organism evidence="9 10">
    <name type="scientific">Thorsellia anophelis DSM 18579</name>
    <dbReference type="NCBI Taxonomy" id="1123402"/>
    <lineage>
        <taxon>Bacteria</taxon>
        <taxon>Pseudomonadati</taxon>
        <taxon>Pseudomonadota</taxon>
        <taxon>Gammaproteobacteria</taxon>
        <taxon>Enterobacterales</taxon>
        <taxon>Thorselliaceae</taxon>
        <taxon>Thorsellia</taxon>
    </lineage>
</organism>
<dbReference type="Gene3D" id="3.40.50.2300">
    <property type="match status" value="1"/>
</dbReference>
<name>A0A1I0F6V8_9GAMM</name>
<protein>
    <submittedName>
        <fullName evidence="9">PTS system, cellobiose-specific IIB component</fullName>
    </submittedName>
</protein>
<dbReference type="InterPro" id="IPR003501">
    <property type="entry name" value="PTS_EIIB_2/3"/>
</dbReference>
<evidence type="ECO:0000256" key="5">
    <source>
        <dbReference type="ARBA" id="ARBA00022683"/>
    </source>
</evidence>
<dbReference type="InterPro" id="IPR013012">
    <property type="entry name" value="PTS_EIIB_3"/>
</dbReference>
<dbReference type="InterPro" id="IPR036095">
    <property type="entry name" value="PTS_EIIB-like_sf"/>
</dbReference>
<dbReference type="EMBL" id="FOHV01000036">
    <property type="protein sequence ID" value="SET53701.1"/>
    <property type="molecule type" value="Genomic_DNA"/>
</dbReference>
<feature type="modified residue" description="Phosphocysteine; by EIIA" evidence="7">
    <location>
        <position position="10"/>
    </location>
</feature>
<keyword evidence="6" id="KW-0418">Kinase</keyword>
<evidence type="ECO:0000256" key="2">
    <source>
        <dbReference type="ARBA" id="ARBA00022553"/>
    </source>
</evidence>
<keyword evidence="5" id="KW-0598">Phosphotransferase system</keyword>
<evidence type="ECO:0000313" key="10">
    <source>
        <dbReference type="Proteomes" id="UP000242642"/>
    </source>
</evidence>
<keyword evidence="3" id="KW-0762">Sugar transport</keyword>
<evidence type="ECO:0000256" key="3">
    <source>
        <dbReference type="ARBA" id="ARBA00022597"/>
    </source>
</evidence>
<dbReference type="GO" id="GO:0016301">
    <property type="term" value="F:kinase activity"/>
    <property type="evidence" value="ECO:0007669"/>
    <property type="project" value="UniProtKB-KW"/>
</dbReference>
<dbReference type="Proteomes" id="UP000242642">
    <property type="component" value="Unassembled WGS sequence"/>
</dbReference>
<dbReference type="PROSITE" id="PS51100">
    <property type="entry name" value="PTS_EIIB_TYPE_3"/>
    <property type="match status" value="1"/>
</dbReference>
<dbReference type="RefSeq" id="WP_093322102.1">
    <property type="nucleotide sequence ID" value="NZ_FOHV01000036.1"/>
</dbReference>
<dbReference type="GO" id="GO:0008982">
    <property type="term" value="F:protein-N(PI)-phosphohistidine-sugar phosphotransferase activity"/>
    <property type="evidence" value="ECO:0007669"/>
    <property type="project" value="InterPro"/>
</dbReference>
<dbReference type="STRING" id="1123402.SAMN02583745_02667"/>
<proteinExistence type="predicted"/>
<keyword evidence="4" id="KW-0808">Transferase</keyword>
<gene>
    <name evidence="9" type="ORF">SAMN02583745_02667</name>
</gene>
<reference evidence="10" key="1">
    <citation type="submission" date="2016-10" db="EMBL/GenBank/DDBJ databases">
        <authorList>
            <person name="Varghese N."/>
            <person name="Submissions S."/>
        </authorList>
    </citation>
    <scope>NUCLEOTIDE SEQUENCE [LARGE SCALE GENOMIC DNA]</scope>
    <source>
        <strain evidence="10">DSM 18579</strain>
    </source>
</reference>
<keyword evidence="10" id="KW-1185">Reference proteome</keyword>
<keyword evidence="2" id="KW-0597">Phosphoprotein</keyword>
<dbReference type="InterPro" id="IPR051819">
    <property type="entry name" value="PTS_sugar-specific_EIIB"/>
</dbReference>
<dbReference type="Pfam" id="PF02302">
    <property type="entry name" value="PTS_IIB"/>
    <property type="match status" value="1"/>
</dbReference>
<evidence type="ECO:0000313" key="9">
    <source>
        <dbReference type="EMBL" id="SET53701.1"/>
    </source>
</evidence>
<dbReference type="SUPFAM" id="SSF52794">
    <property type="entry name" value="PTS system IIB component-like"/>
    <property type="match status" value="1"/>
</dbReference>
<dbReference type="AlphaFoldDB" id="A0A1I0F6V8"/>
<feature type="domain" description="PTS EIIB type-3" evidence="8">
    <location>
        <begin position="3"/>
        <end position="104"/>
    </location>
</feature>
<dbReference type="OrthoDB" id="9808134at2"/>
<evidence type="ECO:0000256" key="4">
    <source>
        <dbReference type="ARBA" id="ARBA00022679"/>
    </source>
</evidence>
<dbReference type="PANTHER" id="PTHR34581:SF2">
    <property type="entry name" value="PTS SYSTEM N,N'-DIACETYLCHITOBIOSE-SPECIFIC EIIB COMPONENT"/>
    <property type="match status" value="1"/>
</dbReference>
<accession>A0A1I0F6V8</accession>
<keyword evidence="1" id="KW-0813">Transport</keyword>
<evidence type="ECO:0000256" key="6">
    <source>
        <dbReference type="ARBA" id="ARBA00022777"/>
    </source>
</evidence>
<dbReference type="CDD" id="cd05564">
    <property type="entry name" value="PTS_IIB_chitobiose_lichenan"/>
    <property type="match status" value="1"/>
</dbReference>
<dbReference type="PANTHER" id="PTHR34581">
    <property type="entry name" value="PTS SYSTEM N,N'-DIACETYLCHITOBIOSE-SPECIFIC EIIB COMPONENT"/>
    <property type="match status" value="1"/>
</dbReference>
<evidence type="ECO:0000259" key="8">
    <source>
        <dbReference type="PROSITE" id="PS51100"/>
    </source>
</evidence>